<dbReference type="SUPFAM" id="SSF46955">
    <property type="entry name" value="Putative DNA-binding domain"/>
    <property type="match status" value="1"/>
</dbReference>
<dbReference type="InterPro" id="IPR047057">
    <property type="entry name" value="MerR_fam"/>
</dbReference>
<comment type="caution">
    <text evidence="4">The sequence shown here is derived from an EMBL/GenBank/DDBJ whole genome shotgun (WGS) entry which is preliminary data.</text>
</comment>
<dbReference type="PROSITE" id="PS50937">
    <property type="entry name" value="HTH_MERR_2"/>
    <property type="match status" value="1"/>
</dbReference>
<feature type="domain" description="HTH merR-type" evidence="3">
    <location>
        <begin position="23"/>
        <end position="90"/>
    </location>
</feature>
<evidence type="ECO:0000256" key="2">
    <source>
        <dbReference type="SAM" id="Coils"/>
    </source>
</evidence>
<evidence type="ECO:0000259" key="3">
    <source>
        <dbReference type="PROSITE" id="PS50937"/>
    </source>
</evidence>
<keyword evidence="2" id="KW-0175">Coiled coil</keyword>
<dbReference type="PANTHER" id="PTHR30204:SF58">
    <property type="entry name" value="HTH-TYPE TRANSCRIPTIONAL REGULATOR YFMP"/>
    <property type="match status" value="1"/>
</dbReference>
<dbReference type="Pfam" id="PF13411">
    <property type="entry name" value="MerR_1"/>
    <property type="match status" value="1"/>
</dbReference>
<keyword evidence="1" id="KW-0238">DNA-binding</keyword>
<dbReference type="Proteomes" id="UP001595536">
    <property type="component" value="Unassembled WGS sequence"/>
</dbReference>
<gene>
    <name evidence="4" type="ORF">ACFOEX_04780</name>
</gene>
<dbReference type="Gene3D" id="1.10.1660.10">
    <property type="match status" value="1"/>
</dbReference>
<dbReference type="SMART" id="SM00422">
    <property type="entry name" value="HTH_MERR"/>
    <property type="match status" value="1"/>
</dbReference>
<dbReference type="RefSeq" id="WP_376829728.1">
    <property type="nucleotide sequence ID" value="NZ_JBHLWR010000006.1"/>
</dbReference>
<evidence type="ECO:0000313" key="4">
    <source>
        <dbReference type="EMBL" id="MFC3265679.1"/>
    </source>
</evidence>
<name>A0ABV7LDQ3_9HYPH</name>
<protein>
    <submittedName>
        <fullName evidence="4">MerR family transcriptional regulator</fullName>
    </submittedName>
</protein>
<dbReference type="InterPro" id="IPR009061">
    <property type="entry name" value="DNA-bd_dom_put_sf"/>
</dbReference>
<keyword evidence="5" id="KW-1185">Reference proteome</keyword>
<dbReference type="PANTHER" id="PTHR30204">
    <property type="entry name" value="REDOX-CYCLING DRUG-SENSING TRANSCRIPTIONAL ACTIVATOR SOXR"/>
    <property type="match status" value="1"/>
</dbReference>
<evidence type="ECO:0000313" key="5">
    <source>
        <dbReference type="Proteomes" id="UP001595536"/>
    </source>
</evidence>
<proteinExistence type="predicted"/>
<evidence type="ECO:0000256" key="1">
    <source>
        <dbReference type="ARBA" id="ARBA00023125"/>
    </source>
</evidence>
<feature type="coiled-coil region" evidence="2">
    <location>
        <begin position="108"/>
        <end position="142"/>
    </location>
</feature>
<dbReference type="InterPro" id="IPR000551">
    <property type="entry name" value="MerR-type_HTH_dom"/>
</dbReference>
<reference evidence="5" key="1">
    <citation type="journal article" date="2019" name="Int. J. Syst. Evol. Microbiol.">
        <title>The Global Catalogue of Microorganisms (GCM) 10K type strain sequencing project: providing services to taxonomists for standard genome sequencing and annotation.</title>
        <authorList>
            <consortium name="The Broad Institute Genomics Platform"/>
            <consortium name="The Broad Institute Genome Sequencing Center for Infectious Disease"/>
            <person name="Wu L."/>
            <person name="Ma J."/>
        </authorList>
    </citation>
    <scope>NUCLEOTIDE SEQUENCE [LARGE SCALE GENOMIC DNA]</scope>
    <source>
        <strain evidence="5">CCM 7941</strain>
    </source>
</reference>
<sequence>MRATALDGRGVGADAAGGKTQEHYLIGDLARDFGVTLRALRFYEDKGLLRPARRGAVRLYSERDRQRLVIILKGKQLGFTLSEIAGMIARNENDLAGASEGLTLRLSVEQITEQINHLQAQKRDIEAAIAELEASRAQALARRLG</sequence>
<accession>A0ABV7LDQ3</accession>
<organism evidence="4 5">
    <name type="scientific">Camelimonas abortus</name>
    <dbReference type="NCBI Taxonomy" id="1017184"/>
    <lineage>
        <taxon>Bacteria</taxon>
        <taxon>Pseudomonadati</taxon>
        <taxon>Pseudomonadota</taxon>
        <taxon>Alphaproteobacteria</taxon>
        <taxon>Hyphomicrobiales</taxon>
        <taxon>Chelatococcaceae</taxon>
        <taxon>Camelimonas</taxon>
    </lineage>
</organism>
<dbReference type="EMBL" id="JBHRUV010000018">
    <property type="protein sequence ID" value="MFC3265679.1"/>
    <property type="molecule type" value="Genomic_DNA"/>
</dbReference>